<sequence length="532" mass="60413">MKTGCYFAVVLGLWTSFMCDVQADWVKKSIVHPGKDITNTNSDEKILRFIPQILREDGHPSKAFYQEKQIPGREPKTLVPKLVFDDYEVRSIVSQGPTSNRINLTIVGDGYTLAEKERFFEDANRLTQELFTGSTFASYLPLFNVHAVFVPSNESGLSDRIHKDTALGLYRDPPGSKRAIMPGNMETIDAALALAPKTDYPILIANDEFYGGLGGEYAITTRSLESGIVVLRHELGHNFGEVGEEYDGGYVYSGANSSPTNQVPWTHWVQSDIRTYESLFLSDNYVWHDLNIQPYSTQFDFPYPSEKGPYQFEILISSVGWKSPEDVSILLDGHIGQLEGHYTADRSFFTFHLNESLAPGNHQLEIIANNHDSEHVLAFAEIYAHPGDLDWTQDNVQAFATYDYAGQKAGYRPTHRSCLMRDMSIPHFCAVDLENMWIRFLSRIHLIDSLEINTQSTGTQVHLKTPQLNHLEISWYTVSDHDIEREIPELNGKTSWELPKNLKGKIRARVRFNSPEVRSPESTFQDSRDLYL</sequence>
<dbReference type="AlphaFoldDB" id="A0A0W1A5E2"/>
<dbReference type="Gene3D" id="3.40.390.10">
    <property type="entry name" value="Collagenase (Catalytic Domain)"/>
    <property type="match status" value="1"/>
</dbReference>
<dbReference type="STRING" id="66969.Lwal_2316"/>
<proteinExistence type="predicted"/>
<dbReference type="Proteomes" id="UP000054729">
    <property type="component" value="Unassembled WGS sequence"/>
</dbReference>
<dbReference type="OrthoDB" id="9143597at2"/>
<dbReference type="PATRIC" id="fig|66969.6.peg.2519"/>
<evidence type="ECO:0000313" key="2">
    <source>
        <dbReference type="Proteomes" id="UP000054729"/>
    </source>
</evidence>
<comment type="caution">
    <text evidence="1">The sequence shown here is derived from an EMBL/GenBank/DDBJ whole genome shotgun (WGS) entry which is preliminary data.</text>
</comment>
<protein>
    <submittedName>
        <fullName evidence="1">IgA Peptidase M64</fullName>
    </submittedName>
</protein>
<dbReference type="Pfam" id="PF09471">
    <property type="entry name" value="Peptidase_M64"/>
    <property type="match status" value="1"/>
</dbReference>
<evidence type="ECO:0000313" key="1">
    <source>
        <dbReference type="EMBL" id="KTD76594.1"/>
    </source>
</evidence>
<dbReference type="GO" id="GO:0008237">
    <property type="term" value="F:metallopeptidase activity"/>
    <property type="evidence" value="ECO:0007669"/>
    <property type="project" value="InterPro"/>
</dbReference>
<dbReference type="InterPro" id="IPR019026">
    <property type="entry name" value="Peptidase_M64_IgA"/>
</dbReference>
<reference evidence="1 2" key="1">
    <citation type="submission" date="2015-11" db="EMBL/GenBank/DDBJ databases">
        <title>Genomic analysis of 38 Legionella species identifies large and diverse effector repertoires.</title>
        <authorList>
            <person name="Burstein D."/>
            <person name="Amaro F."/>
            <person name="Zusman T."/>
            <person name="Lifshitz Z."/>
            <person name="Cohen O."/>
            <person name="Gilbert J.A."/>
            <person name="Pupko T."/>
            <person name="Shuman H.A."/>
            <person name="Segal G."/>
        </authorList>
    </citation>
    <scope>NUCLEOTIDE SEQUENCE [LARGE SCALE GENOMIC DNA]</scope>
    <source>
        <strain evidence="1 2">ATCC 51914</strain>
    </source>
</reference>
<gene>
    <name evidence="1" type="ORF">Lwal_2316</name>
</gene>
<dbReference type="RefSeq" id="WP_058480939.1">
    <property type="nucleotide sequence ID" value="NZ_CAAAIQ010000001.1"/>
</dbReference>
<name>A0A0W1A5E2_9GAMM</name>
<dbReference type="InterPro" id="IPR024079">
    <property type="entry name" value="MetalloPept_cat_dom_sf"/>
</dbReference>
<organism evidence="1 2">
    <name type="scientific">Legionella waltersii</name>
    <dbReference type="NCBI Taxonomy" id="66969"/>
    <lineage>
        <taxon>Bacteria</taxon>
        <taxon>Pseudomonadati</taxon>
        <taxon>Pseudomonadota</taxon>
        <taxon>Gammaproteobacteria</taxon>
        <taxon>Legionellales</taxon>
        <taxon>Legionellaceae</taxon>
        <taxon>Legionella</taxon>
    </lineage>
</organism>
<accession>A0A0W1A5E2</accession>
<dbReference type="EMBL" id="LNZB01000051">
    <property type="protein sequence ID" value="KTD76594.1"/>
    <property type="molecule type" value="Genomic_DNA"/>
</dbReference>
<keyword evidence="2" id="KW-1185">Reference proteome</keyword>